<gene>
    <name evidence="1" type="ORF">DC045_08095</name>
</gene>
<dbReference type="AlphaFoldDB" id="A0A352IS28"/>
<protein>
    <submittedName>
        <fullName evidence="1">LysR family transcriptional regulator</fullName>
    </submittedName>
</protein>
<feature type="non-terminal residue" evidence="1">
    <location>
        <position position="1"/>
    </location>
</feature>
<name>A0A352IS28_9GAMM</name>
<dbReference type="EMBL" id="DNNA01000131">
    <property type="protein sequence ID" value="HBC34261.1"/>
    <property type="molecule type" value="Genomic_DNA"/>
</dbReference>
<reference evidence="1 2" key="1">
    <citation type="journal article" date="2018" name="Nat. Biotechnol.">
        <title>A standardized bacterial taxonomy based on genome phylogeny substantially revises the tree of life.</title>
        <authorList>
            <person name="Parks D.H."/>
            <person name="Chuvochina M."/>
            <person name="Waite D.W."/>
            <person name="Rinke C."/>
            <person name="Skarshewski A."/>
            <person name="Chaumeil P.A."/>
            <person name="Hugenholtz P."/>
        </authorList>
    </citation>
    <scope>NUCLEOTIDE SEQUENCE [LARGE SCALE GENOMIC DNA]</scope>
    <source>
        <strain evidence="1">UBA9380</strain>
    </source>
</reference>
<dbReference type="Proteomes" id="UP000263489">
    <property type="component" value="Unassembled WGS sequence"/>
</dbReference>
<organism evidence="1 2">
    <name type="scientific">Marinobacter adhaerens</name>
    <dbReference type="NCBI Taxonomy" id="1033846"/>
    <lineage>
        <taxon>Bacteria</taxon>
        <taxon>Pseudomonadati</taxon>
        <taxon>Pseudomonadota</taxon>
        <taxon>Gammaproteobacteria</taxon>
        <taxon>Pseudomonadales</taxon>
        <taxon>Marinobacteraceae</taxon>
        <taxon>Marinobacter</taxon>
    </lineage>
</organism>
<comment type="caution">
    <text evidence="1">The sequence shown here is derived from an EMBL/GenBank/DDBJ whole genome shotgun (WGS) entry which is preliminary data.</text>
</comment>
<accession>A0A352IS28</accession>
<evidence type="ECO:0000313" key="2">
    <source>
        <dbReference type="Proteomes" id="UP000263489"/>
    </source>
</evidence>
<sequence length="47" mass="4909">RMIDDSLTVLDVGKPVSRVLGGIGLSGRQLSNAAKALLTIVQEEESA</sequence>
<proteinExistence type="predicted"/>
<evidence type="ECO:0000313" key="1">
    <source>
        <dbReference type="EMBL" id="HBC34261.1"/>
    </source>
</evidence>